<sequence length="315" mass="34323">MPEFMTPEQIAARATRALDAAVAAGRDLGLTVDEPRVLHDVFSVVVHLAPSPVVVRVPTVLPYIDPVAQAAQQRRELDVVAWLARRGVPVIPPSPLVPAEPVQRDGFSMTFWQLVEQDKDAEPDYVRNSALIADLHAALRDYPGELPFLSAADPRMVTESFVFLESHPELFAPGDLDRARREWAVLEPFVSSRERFEARFPGVDLQPIHGDAPAYNIMATSKGMLYADFELISLGPAEWDLAAFGPEAEAAYDVAAQGLGGRTLDKDVLKFVNAIGMSRAVACLAMSPQLPMLADAVAPAVEQWRETPFAGGFVS</sequence>
<name>A0AAC9HM44_9PSEU</name>
<feature type="domain" description="Aminoglycoside phosphotransferase" evidence="1">
    <location>
        <begin position="67"/>
        <end position="243"/>
    </location>
</feature>
<keyword evidence="3" id="KW-1185">Reference proteome</keyword>
<evidence type="ECO:0000313" key="3">
    <source>
        <dbReference type="Proteomes" id="UP000095210"/>
    </source>
</evidence>
<protein>
    <submittedName>
        <fullName evidence="2">Phosphotransferase family protein</fullName>
    </submittedName>
</protein>
<dbReference type="EMBL" id="CP014859">
    <property type="protein sequence ID" value="AOS61638.1"/>
    <property type="molecule type" value="Genomic_DNA"/>
</dbReference>
<dbReference type="Proteomes" id="UP000095210">
    <property type="component" value="Chromosome"/>
</dbReference>
<dbReference type="Pfam" id="PF01636">
    <property type="entry name" value="APH"/>
    <property type="match status" value="1"/>
</dbReference>
<dbReference type="AlphaFoldDB" id="A0AAC9HM44"/>
<accession>A0AAC9HM44</accession>
<dbReference type="SUPFAM" id="SSF56112">
    <property type="entry name" value="Protein kinase-like (PK-like)"/>
    <property type="match status" value="1"/>
</dbReference>
<reference evidence="3" key="1">
    <citation type="submission" date="2016-03" db="EMBL/GenBank/DDBJ databases">
        <title>Complete genome sequence of the type strain Actinoalloteichus hymeniacidonis DSM 45092.</title>
        <authorList>
            <person name="Schaffert L."/>
            <person name="Albersmeier A."/>
            <person name="Winkler A."/>
            <person name="Kalinowski J."/>
            <person name="Zotchev S."/>
            <person name="Ruckert C."/>
        </authorList>
    </citation>
    <scope>NUCLEOTIDE SEQUENCE [LARGE SCALE GENOMIC DNA]</scope>
    <source>
        <strain evidence="3">HPA177(T) (DSM 45092(T))</strain>
    </source>
</reference>
<organism evidence="2 3">
    <name type="scientific">Actinoalloteichus hymeniacidonis</name>
    <dbReference type="NCBI Taxonomy" id="340345"/>
    <lineage>
        <taxon>Bacteria</taxon>
        <taxon>Bacillati</taxon>
        <taxon>Actinomycetota</taxon>
        <taxon>Actinomycetes</taxon>
        <taxon>Pseudonocardiales</taxon>
        <taxon>Pseudonocardiaceae</taxon>
        <taxon>Actinoalloteichus</taxon>
    </lineage>
</organism>
<proteinExistence type="predicted"/>
<dbReference type="InterPro" id="IPR011009">
    <property type="entry name" value="Kinase-like_dom_sf"/>
</dbReference>
<evidence type="ECO:0000259" key="1">
    <source>
        <dbReference type="Pfam" id="PF01636"/>
    </source>
</evidence>
<gene>
    <name evidence="2" type="ORF">TL08_04040</name>
</gene>
<dbReference type="KEGG" id="ahm:TL08_04040"/>
<evidence type="ECO:0000313" key="2">
    <source>
        <dbReference type="EMBL" id="AOS61638.1"/>
    </source>
</evidence>
<dbReference type="InterPro" id="IPR002575">
    <property type="entry name" value="Aminoglycoside_PTrfase"/>
</dbReference>
<dbReference type="RefSeq" id="WP_069846671.1">
    <property type="nucleotide sequence ID" value="NZ_CP014859.1"/>
</dbReference>